<dbReference type="OrthoDB" id="4484187at2"/>
<evidence type="ECO:0000313" key="3">
    <source>
        <dbReference type="EMBL" id="AIJ33742.1"/>
    </source>
</evidence>
<keyword evidence="2" id="KW-0812">Transmembrane</keyword>
<evidence type="ECO:0000313" key="6">
    <source>
        <dbReference type="Proteomes" id="UP000215374"/>
    </source>
</evidence>
<dbReference type="EMBL" id="CP009211">
    <property type="protein sequence ID" value="AIJ33742.1"/>
    <property type="molecule type" value="Genomic_DNA"/>
</dbReference>
<proteinExistence type="predicted"/>
<feature type="transmembrane region" description="Helical" evidence="2">
    <location>
        <begin position="97"/>
        <end position="116"/>
    </location>
</feature>
<gene>
    <name evidence="3" type="ORF">CIMIT_07360</name>
    <name evidence="4" type="ORF">SAMEA4535761_01532</name>
</gene>
<dbReference type="eggNOG" id="ENOG5031IRR">
    <property type="taxonomic scope" value="Bacteria"/>
</dbReference>
<feature type="transmembrane region" description="Helical" evidence="2">
    <location>
        <begin position="128"/>
        <end position="149"/>
    </location>
</feature>
<dbReference type="Proteomes" id="UP000215374">
    <property type="component" value="Chromosome 1"/>
</dbReference>
<name>A0A076NS48_9CORY</name>
<evidence type="ECO:0000256" key="1">
    <source>
        <dbReference type="SAM" id="MobiDB-lite"/>
    </source>
</evidence>
<dbReference type="RefSeq" id="WP_038591046.1">
    <property type="nucleotide sequence ID" value="NZ_CP009211.1"/>
</dbReference>
<dbReference type="STRING" id="156978.CIMIT_07360"/>
<accession>A0A076NS48</accession>
<feature type="transmembrane region" description="Helical" evidence="2">
    <location>
        <begin position="27"/>
        <end position="51"/>
    </location>
</feature>
<dbReference type="EMBL" id="LT906467">
    <property type="protein sequence ID" value="SNV74664.1"/>
    <property type="molecule type" value="Genomic_DNA"/>
</dbReference>
<feature type="compositionally biased region" description="Basic residues" evidence="1">
    <location>
        <begin position="197"/>
        <end position="206"/>
    </location>
</feature>
<evidence type="ECO:0000256" key="2">
    <source>
        <dbReference type="SAM" id="Phobius"/>
    </source>
</evidence>
<feature type="region of interest" description="Disordered" evidence="1">
    <location>
        <begin position="182"/>
        <end position="206"/>
    </location>
</feature>
<reference evidence="3 5" key="1">
    <citation type="submission" date="2014-08" db="EMBL/GenBank/DDBJ databases">
        <title>Complete genome sequence of Corynebacterium imitans DSM 44264, isolated from a five-month-old boy with suspected pharyngeal diphtheria.</title>
        <authorList>
            <person name="Mollmann S."/>
            <person name="Albersmeier A."/>
            <person name="Ruckert C."/>
            <person name="Tauch A."/>
        </authorList>
    </citation>
    <scope>NUCLEOTIDE SEQUENCE [LARGE SCALE GENOMIC DNA]</scope>
    <source>
        <strain evidence="3 5">DSM 44264</strain>
    </source>
</reference>
<dbReference type="Proteomes" id="UP000028780">
    <property type="component" value="Chromosome"/>
</dbReference>
<evidence type="ECO:0000313" key="4">
    <source>
        <dbReference type="EMBL" id="SNV74664.1"/>
    </source>
</evidence>
<keyword evidence="2" id="KW-1133">Transmembrane helix</keyword>
<dbReference type="HOGENOM" id="CLU_094889_0_1_11"/>
<feature type="transmembrane region" description="Helical" evidence="2">
    <location>
        <begin position="71"/>
        <end position="90"/>
    </location>
</feature>
<dbReference type="KEGG" id="cii:CIMIT_07360"/>
<protein>
    <submittedName>
        <fullName evidence="4">Hypothetical membrane protein</fullName>
    </submittedName>
</protein>
<keyword evidence="2" id="KW-0472">Membrane</keyword>
<organism evidence="3 5">
    <name type="scientific">Corynebacterium imitans</name>
    <dbReference type="NCBI Taxonomy" id="156978"/>
    <lineage>
        <taxon>Bacteria</taxon>
        <taxon>Bacillati</taxon>
        <taxon>Actinomycetota</taxon>
        <taxon>Actinomycetes</taxon>
        <taxon>Mycobacteriales</taxon>
        <taxon>Corynebacteriaceae</taxon>
        <taxon>Corynebacterium</taxon>
    </lineage>
</organism>
<reference evidence="4 6" key="2">
    <citation type="submission" date="2017-06" db="EMBL/GenBank/DDBJ databases">
        <authorList>
            <consortium name="Pathogen Informatics"/>
        </authorList>
    </citation>
    <scope>NUCLEOTIDE SEQUENCE [LARGE SCALE GENOMIC DNA]</scope>
    <source>
        <strain evidence="4 6">NCTC13015</strain>
    </source>
</reference>
<sequence length="206" mass="22260">MTKLNTETLARAEKEAASSVVMGTKRWVLAAAAALYLVAVFLPFAGGASLWQVLAATEAAKAAQTALTEYLFAWISFIGVGILTTLAVLTQRFAVTVPAWMVTTVSLVFSVLGIWLRNSSGSGIGRGPGYYLAILAVVVVVFTIFPLILSRNEEQAAVAEQRREIQGKDEVALAQRAATREQGNPLLIDDRRARAAERHRKGSKRD</sequence>
<keyword evidence="5" id="KW-1185">Reference proteome</keyword>
<dbReference type="AlphaFoldDB" id="A0A076NS48"/>
<evidence type="ECO:0000313" key="5">
    <source>
        <dbReference type="Proteomes" id="UP000028780"/>
    </source>
</evidence>